<reference evidence="1" key="1">
    <citation type="journal article" date="2015" name="Nature">
        <title>Complex archaea that bridge the gap between prokaryotes and eukaryotes.</title>
        <authorList>
            <person name="Spang A."/>
            <person name="Saw J.H."/>
            <person name="Jorgensen S.L."/>
            <person name="Zaremba-Niedzwiedzka K."/>
            <person name="Martijn J."/>
            <person name="Lind A.E."/>
            <person name="van Eijk R."/>
            <person name="Schleper C."/>
            <person name="Guy L."/>
            <person name="Ettema T.J."/>
        </authorList>
    </citation>
    <scope>NUCLEOTIDE SEQUENCE</scope>
</reference>
<dbReference type="EMBL" id="LAZR01010271">
    <property type="protein sequence ID" value="KKM67883.1"/>
    <property type="molecule type" value="Genomic_DNA"/>
</dbReference>
<evidence type="ECO:0000313" key="1">
    <source>
        <dbReference type="EMBL" id="KKM67883.1"/>
    </source>
</evidence>
<dbReference type="AlphaFoldDB" id="A0A0F9JE58"/>
<name>A0A0F9JE58_9ZZZZ</name>
<proteinExistence type="predicted"/>
<sequence length="163" mass="16647">MPAKITRAEVGGWKQRALRLRSKMASNREAATQTIETVVHTTEVSSAAFLAGIVQGRYGGIELLGVPLDLGLAVALHVGAFVGLAGKASPHLHGFGDGFLAAFLTATGSGVGDAWLEKADPAAWALKHPGRTPQTATSGALPGGGGSYLTEDDRAMAAMAANI</sequence>
<comment type="caution">
    <text evidence="1">The sequence shown here is derived from an EMBL/GenBank/DDBJ whole genome shotgun (WGS) entry which is preliminary data.</text>
</comment>
<organism evidence="1">
    <name type="scientific">marine sediment metagenome</name>
    <dbReference type="NCBI Taxonomy" id="412755"/>
    <lineage>
        <taxon>unclassified sequences</taxon>
        <taxon>metagenomes</taxon>
        <taxon>ecological metagenomes</taxon>
    </lineage>
</organism>
<protein>
    <submittedName>
        <fullName evidence="1">Uncharacterized protein</fullName>
    </submittedName>
</protein>
<accession>A0A0F9JE58</accession>
<gene>
    <name evidence="1" type="ORF">LCGC14_1466680</name>
</gene>